<dbReference type="EMBL" id="BPLR01000246">
    <property type="protein sequence ID" value="GIY93204.1"/>
    <property type="molecule type" value="Genomic_DNA"/>
</dbReference>
<gene>
    <name evidence="1" type="ORF">CEXT_152721</name>
</gene>
<accession>A0AAV4XF34</accession>
<organism evidence="1 2">
    <name type="scientific">Caerostris extrusa</name>
    <name type="common">Bark spider</name>
    <name type="synonym">Caerostris bankana</name>
    <dbReference type="NCBI Taxonomy" id="172846"/>
    <lineage>
        <taxon>Eukaryota</taxon>
        <taxon>Metazoa</taxon>
        <taxon>Ecdysozoa</taxon>
        <taxon>Arthropoda</taxon>
        <taxon>Chelicerata</taxon>
        <taxon>Arachnida</taxon>
        <taxon>Araneae</taxon>
        <taxon>Araneomorphae</taxon>
        <taxon>Entelegynae</taxon>
        <taxon>Araneoidea</taxon>
        <taxon>Araneidae</taxon>
        <taxon>Caerostris</taxon>
    </lineage>
</organism>
<dbReference type="Proteomes" id="UP001054945">
    <property type="component" value="Unassembled WGS sequence"/>
</dbReference>
<dbReference type="AlphaFoldDB" id="A0AAV4XF34"/>
<protein>
    <submittedName>
        <fullName evidence="1">Uncharacterized protein</fullName>
    </submittedName>
</protein>
<proteinExistence type="predicted"/>
<evidence type="ECO:0000313" key="2">
    <source>
        <dbReference type="Proteomes" id="UP001054945"/>
    </source>
</evidence>
<keyword evidence="2" id="KW-1185">Reference proteome</keyword>
<evidence type="ECO:0000313" key="1">
    <source>
        <dbReference type="EMBL" id="GIY93204.1"/>
    </source>
</evidence>
<sequence>MLRLESLRIYDFHRSEILITFRDVARVIFEMAAIACRYCSRLVEMHVLLKRRCVLFAWQQCGISQNRGKLNFNLMTAAARDPWNIA</sequence>
<name>A0AAV4XF34_CAEEX</name>
<reference evidence="1 2" key="1">
    <citation type="submission" date="2021-06" db="EMBL/GenBank/DDBJ databases">
        <title>Caerostris extrusa draft genome.</title>
        <authorList>
            <person name="Kono N."/>
            <person name="Arakawa K."/>
        </authorList>
    </citation>
    <scope>NUCLEOTIDE SEQUENCE [LARGE SCALE GENOMIC DNA]</scope>
</reference>
<comment type="caution">
    <text evidence="1">The sequence shown here is derived from an EMBL/GenBank/DDBJ whole genome shotgun (WGS) entry which is preliminary data.</text>
</comment>